<dbReference type="CDD" id="cd06225">
    <property type="entry name" value="HAMP"/>
    <property type="match status" value="1"/>
</dbReference>
<dbReference type="InterPro" id="IPR005467">
    <property type="entry name" value="His_kinase_dom"/>
</dbReference>
<dbReference type="InterPro" id="IPR003660">
    <property type="entry name" value="HAMP_dom"/>
</dbReference>
<keyword evidence="5" id="KW-0808">Transferase</keyword>
<evidence type="ECO:0000256" key="6">
    <source>
        <dbReference type="ARBA" id="ARBA00022777"/>
    </source>
</evidence>
<dbReference type="GO" id="GO:0016020">
    <property type="term" value="C:membrane"/>
    <property type="evidence" value="ECO:0007669"/>
    <property type="project" value="UniProtKB-SubCell"/>
</dbReference>
<dbReference type="PROSITE" id="PS50112">
    <property type="entry name" value="PAS"/>
    <property type="match status" value="1"/>
</dbReference>
<evidence type="ECO:0000256" key="8">
    <source>
        <dbReference type="SAM" id="Phobius"/>
    </source>
</evidence>
<dbReference type="CDD" id="cd00130">
    <property type="entry name" value="PAS"/>
    <property type="match status" value="1"/>
</dbReference>
<dbReference type="SUPFAM" id="SSF52172">
    <property type="entry name" value="CheY-like"/>
    <property type="match status" value="1"/>
</dbReference>
<dbReference type="PROSITE" id="PS50885">
    <property type="entry name" value="HAMP"/>
    <property type="match status" value="1"/>
</dbReference>
<dbReference type="GO" id="GO:0000155">
    <property type="term" value="F:phosphorelay sensor kinase activity"/>
    <property type="evidence" value="ECO:0007669"/>
    <property type="project" value="InterPro"/>
</dbReference>
<keyword evidence="4 7" id="KW-0597">Phosphoprotein</keyword>
<feature type="domain" description="Response regulatory" evidence="10">
    <location>
        <begin position="659"/>
        <end position="779"/>
    </location>
</feature>
<dbReference type="SMART" id="SM00387">
    <property type="entry name" value="HATPase_c"/>
    <property type="match status" value="1"/>
</dbReference>
<evidence type="ECO:0000256" key="2">
    <source>
        <dbReference type="ARBA" id="ARBA00004370"/>
    </source>
</evidence>
<reference evidence="14" key="1">
    <citation type="submission" date="2020-06" db="EMBL/GenBank/DDBJ databases">
        <title>Draft genomic sequecing of Geomonas sp. Red745.</title>
        <authorList>
            <person name="Itoh H."/>
            <person name="Xu Z.X."/>
            <person name="Ushijima N."/>
            <person name="Masuda Y."/>
            <person name="Shiratori Y."/>
            <person name="Senoo K."/>
        </authorList>
    </citation>
    <scope>NUCLEOTIDE SEQUENCE [LARGE SCALE GENOMIC DNA]</scope>
    <source>
        <strain evidence="14">Red745</strain>
    </source>
</reference>
<evidence type="ECO:0000313" key="14">
    <source>
        <dbReference type="Proteomes" id="UP000587586"/>
    </source>
</evidence>
<comment type="catalytic activity">
    <reaction evidence="1">
        <text>ATP + protein L-histidine = ADP + protein N-phospho-L-histidine.</text>
        <dbReference type="EC" id="2.7.13.3"/>
    </reaction>
</comment>
<dbReference type="SUPFAM" id="SSF158472">
    <property type="entry name" value="HAMP domain-like"/>
    <property type="match status" value="1"/>
</dbReference>
<name>A0A6V8NCK4_9BACT</name>
<dbReference type="EC" id="2.7.13.3" evidence="3"/>
<dbReference type="InterPro" id="IPR035965">
    <property type="entry name" value="PAS-like_dom_sf"/>
</dbReference>
<dbReference type="SMART" id="SM00388">
    <property type="entry name" value="HisKA"/>
    <property type="match status" value="1"/>
</dbReference>
<comment type="subcellular location">
    <subcellularLocation>
        <location evidence="2">Membrane</location>
    </subcellularLocation>
</comment>
<dbReference type="Gene3D" id="3.30.450.20">
    <property type="entry name" value="PAS domain"/>
    <property type="match status" value="1"/>
</dbReference>
<dbReference type="Pfam" id="PF02518">
    <property type="entry name" value="HATPase_c"/>
    <property type="match status" value="1"/>
</dbReference>
<feature type="domain" description="Histidine kinase" evidence="9">
    <location>
        <begin position="421"/>
        <end position="637"/>
    </location>
</feature>
<feature type="transmembrane region" description="Helical" evidence="8">
    <location>
        <begin position="17"/>
        <end position="38"/>
    </location>
</feature>
<dbReference type="InterPro" id="IPR000014">
    <property type="entry name" value="PAS"/>
</dbReference>
<evidence type="ECO:0000256" key="3">
    <source>
        <dbReference type="ARBA" id="ARBA00012438"/>
    </source>
</evidence>
<feature type="domain" description="HAMP" evidence="12">
    <location>
        <begin position="187"/>
        <end position="239"/>
    </location>
</feature>
<dbReference type="Gene3D" id="1.10.287.130">
    <property type="match status" value="1"/>
</dbReference>
<dbReference type="SMART" id="SM00448">
    <property type="entry name" value="REC"/>
    <property type="match status" value="1"/>
</dbReference>
<organism evidence="13 14">
    <name type="scientific">Geomonas limicola</name>
    <dbReference type="NCBI Taxonomy" id="2740186"/>
    <lineage>
        <taxon>Bacteria</taxon>
        <taxon>Pseudomonadati</taxon>
        <taxon>Thermodesulfobacteriota</taxon>
        <taxon>Desulfuromonadia</taxon>
        <taxon>Geobacterales</taxon>
        <taxon>Geobacteraceae</taxon>
        <taxon>Geomonas</taxon>
    </lineage>
</organism>
<dbReference type="InterPro" id="IPR036890">
    <property type="entry name" value="HATPase_C_sf"/>
</dbReference>
<dbReference type="SMART" id="SM00304">
    <property type="entry name" value="HAMP"/>
    <property type="match status" value="1"/>
</dbReference>
<evidence type="ECO:0000256" key="1">
    <source>
        <dbReference type="ARBA" id="ARBA00000085"/>
    </source>
</evidence>
<evidence type="ECO:0000259" key="11">
    <source>
        <dbReference type="PROSITE" id="PS50112"/>
    </source>
</evidence>
<dbReference type="InterPro" id="IPR001789">
    <property type="entry name" value="Sig_transdc_resp-reg_receiver"/>
</dbReference>
<proteinExistence type="predicted"/>
<dbReference type="PROSITE" id="PS50109">
    <property type="entry name" value="HIS_KIN"/>
    <property type="match status" value="1"/>
</dbReference>
<dbReference type="SUPFAM" id="SSF55785">
    <property type="entry name" value="PYP-like sensor domain (PAS domain)"/>
    <property type="match status" value="1"/>
</dbReference>
<evidence type="ECO:0000259" key="12">
    <source>
        <dbReference type="PROSITE" id="PS50885"/>
    </source>
</evidence>
<keyword evidence="14" id="KW-1185">Reference proteome</keyword>
<evidence type="ECO:0000256" key="5">
    <source>
        <dbReference type="ARBA" id="ARBA00022679"/>
    </source>
</evidence>
<dbReference type="Gene3D" id="3.30.565.10">
    <property type="entry name" value="Histidine kinase-like ATPase, C-terminal domain"/>
    <property type="match status" value="1"/>
</dbReference>
<dbReference type="Pfam" id="PF13188">
    <property type="entry name" value="PAS_8"/>
    <property type="match status" value="1"/>
</dbReference>
<evidence type="ECO:0000259" key="9">
    <source>
        <dbReference type="PROSITE" id="PS50109"/>
    </source>
</evidence>
<dbReference type="SUPFAM" id="SSF47384">
    <property type="entry name" value="Homodimeric domain of signal transducing histidine kinase"/>
    <property type="match status" value="1"/>
</dbReference>
<gene>
    <name evidence="13" type="ORF">GMLC_39410</name>
</gene>
<dbReference type="PANTHER" id="PTHR43065:SF42">
    <property type="entry name" value="TWO-COMPONENT SENSOR PPRA"/>
    <property type="match status" value="1"/>
</dbReference>
<keyword evidence="8" id="KW-0472">Membrane</keyword>
<evidence type="ECO:0000313" key="13">
    <source>
        <dbReference type="EMBL" id="GFO70362.1"/>
    </source>
</evidence>
<keyword evidence="8" id="KW-1133">Transmembrane helix</keyword>
<dbReference type="CDD" id="cd00082">
    <property type="entry name" value="HisKA"/>
    <property type="match status" value="1"/>
</dbReference>
<dbReference type="NCBIfam" id="TIGR00229">
    <property type="entry name" value="sensory_box"/>
    <property type="match status" value="1"/>
</dbReference>
<feature type="domain" description="PAS" evidence="11">
    <location>
        <begin position="286"/>
        <end position="328"/>
    </location>
</feature>
<dbReference type="Proteomes" id="UP000587586">
    <property type="component" value="Unassembled WGS sequence"/>
</dbReference>
<dbReference type="InterPro" id="IPR004358">
    <property type="entry name" value="Sig_transdc_His_kin-like_C"/>
</dbReference>
<protein>
    <recommendedName>
        <fullName evidence="3">histidine kinase</fullName>
        <ecNumber evidence="3">2.7.13.3</ecNumber>
    </recommendedName>
</protein>
<dbReference type="Gene3D" id="3.40.50.2300">
    <property type="match status" value="1"/>
</dbReference>
<feature type="transmembrane region" description="Helical" evidence="8">
    <location>
        <begin position="164"/>
        <end position="186"/>
    </location>
</feature>
<evidence type="ECO:0000256" key="4">
    <source>
        <dbReference type="ARBA" id="ARBA00022553"/>
    </source>
</evidence>
<dbReference type="RefSeq" id="WP_183362971.1">
    <property type="nucleotide sequence ID" value="NZ_BLXZ01000009.1"/>
</dbReference>
<dbReference type="EMBL" id="BLXZ01000009">
    <property type="protein sequence ID" value="GFO70362.1"/>
    <property type="molecule type" value="Genomic_DNA"/>
</dbReference>
<accession>A0A6V8NCK4</accession>
<keyword evidence="6" id="KW-0418">Kinase</keyword>
<dbReference type="InterPro" id="IPR036097">
    <property type="entry name" value="HisK_dim/P_sf"/>
</dbReference>
<comment type="caution">
    <text evidence="13">The sequence shown here is derived from an EMBL/GenBank/DDBJ whole genome shotgun (WGS) entry which is preliminary data.</text>
</comment>
<sequence>MQTQPGSSRTGSLQTTLFTIFTVVTFLISCLFITLHSFDKASTLRRHAKKEVHLLARQVADTVRLALFAENVDALVSVAEKAGQVPGIARVVIRTVDGRVLARFESREPTHTGDLISETQDVLSLAVEPSPESALPVPGSGALIGTVQIERQTEDLKLSLYHDVLVSGLLTLCFWLAVSGLSLPVLRRLTRSYNALVKGVQSIEEGDYSSRIEVLSNDESGRVAQAFNGLAQTLEQRQTENQRLHRQLVSSIEMEVRAKEELSQTNELLEQEITERIHAEQAARTSEQALKALMDVMPVGVLTADQKGRVQYLNGFFAECFGYGLEEIGSIEEWFARVFPDPEYCRAMSLAQAESLARQHGDPLEARVTCKDGRVRQVIMSNQRHGDQTIFIVIDLTDRELIKEQSIKVQKLESLGVLAGGIAHNFNNALTGVLGFISLAANLVGSGHCAQEYLQFATKASQRAAGMAKQLLTFASGGAPVKKPVALGRLIEEAVSLTLNGSNVRPELKLPAELPQIRGDEGQLIQAFSNIVLNAMQAMPEGGTITVRAEVGSRSCKDPNHGNLATYLSISFTDQGHGIAEADLSKIFDPYFSTKQTNTGLGLASVHSIIYKHGGHLTVESTVGVGSTFTICLPVSGGAGEPVAEAAPATLFTAGPGGTVLILDDEEMVREFSRKTLGFLGYEVVVCAEGAEAVEAYRARFEAGQPFLAGILDLTIPGGMGGVEVARKILAIDPAARLIVSSGYSYDPVMARHKEYGFCAAVAKPYKAEELSYELRLLHG</sequence>
<keyword evidence="8" id="KW-0812">Transmembrane</keyword>
<dbReference type="InterPro" id="IPR003661">
    <property type="entry name" value="HisK_dim/P_dom"/>
</dbReference>
<dbReference type="Pfam" id="PF00672">
    <property type="entry name" value="HAMP"/>
    <property type="match status" value="1"/>
</dbReference>
<dbReference type="PANTHER" id="PTHR43065">
    <property type="entry name" value="SENSOR HISTIDINE KINASE"/>
    <property type="match status" value="1"/>
</dbReference>
<dbReference type="AlphaFoldDB" id="A0A6V8NCK4"/>
<dbReference type="SUPFAM" id="SSF55874">
    <property type="entry name" value="ATPase domain of HSP90 chaperone/DNA topoisomerase II/histidine kinase"/>
    <property type="match status" value="1"/>
</dbReference>
<dbReference type="InterPro" id="IPR003594">
    <property type="entry name" value="HATPase_dom"/>
</dbReference>
<evidence type="ECO:0000256" key="7">
    <source>
        <dbReference type="PROSITE-ProRule" id="PRU00169"/>
    </source>
</evidence>
<dbReference type="Gene3D" id="6.10.340.10">
    <property type="match status" value="1"/>
</dbReference>
<dbReference type="Pfam" id="PF00072">
    <property type="entry name" value="Response_reg"/>
    <property type="match status" value="1"/>
</dbReference>
<dbReference type="PROSITE" id="PS50110">
    <property type="entry name" value="RESPONSE_REGULATORY"/>
    <property type="match status" value="1"/>
</dbReference>
<feature type="modified residue" description="4-aspartylphosphate" evidence="7">
    <location>
        <position position="713"/>
    </location>
</feature>
<dbReference type="InterPro" id="IPR011006">
    <property type="entry name" value="CheY-like_superfamily"/>
</dbReference>
<dbReference type="PRINTS" id="PR00344">
    <property type="entry name" value="BCTRLSENSOR"/>
</dbReference>
<evidence type="ECO:0000259" key="10">
    <source>
        <dbReference type="PROSITE" id="PS50110"/>
    </source>
</evidence>